<dbReference type="EnsemblMetazoa" id="CapteT202850">
    <property type="protein sequence ID" value="CapteP202850"/>
    <property type="gene ID" value="CapteG202850"/>
</dbReference>
<evidence type="ECO:0000313" key="2">
    <source>
        <dbReference type="EMBL" id="ELU05523.1"/>
    </source>
</evidence>
<reference evidence="3" key="3">
    <citation type="submission" date="2015-06" db="UniProtKB">
        <authorList>
            <consortium name="EnsemblMetazoa"/>
        </authorList>
    </citation>
    <scope>IDENTIFICATION</scope>
</reference>
<name>R7UHG4_CAPTE</name>
<reference evidence="4" key="1">
    <citation type="submission" date="2012-12" db="EMBL/GenBank/DDBJ databases">
        <authorList>
            <person name="Hellsten U."/>
            <person name="Grimwood J."/>
            <person name="Chapman J.A."/>
            <person name="Shapiro H."/>
            <person name="Aerts A."/>
            <person name="Otillar R.P."/>
            <person name="Terry A.Y."/>
            <person name="Boore J.L."/>
            <person name="Simakov O."/>
            <person name="Marletaz F."/>
            <person name="Cho S.-J."/>
            <person name="Edsinger-Gonzales E."/>
            <person name="Havlak P."/>
            <person name="Kuo D.-H."/>
            <person name="Larsson T."/>
            <person name="Lv J."/>
            <person name="Arendt D."/>
            <person name="Savage R."/>
            <person name="Osoegawa K."/>
            <person name="de Jong P."/>
            <person name="Lindberg D.R."/>
            <person name="Seaver E.C."/>
            <person name="Weisblat D.A."/>
            <person name="Putnam N.H."/>
            <person name="Grigoriev I.V."/>
            <person name="Rokhsar D.S."/>
        </authorList>
    </citation>
    <scope>NUCLEOTIDE SEQUENCE</scope>
    <source>
        <strain evidence="4">I ESC-2004</strain>
    </source>
</reference>
<proteinExistence type="predicted"/>
<gene>
    <name evidence="2" type="ORF">CAPTEDRAFT_202850</name>
</gene>
<dbReference type="Proteomes" id="UP000014760">
    <property type="component" value="Unassembled WGS sequence"/>
</dbReference>
<protein>
    <submittedName>
        <fullName evidence="2 3">Uncharacterized protein</fullName>
    </submittedName>
</protein>
<keyword evidence="4" id="KW-1185">Reference proteome</keyword>
<dbReference type="STRING" id="283909.R7UHG4"/>
<sequence>MVDTLRPMQPPAPWQSPCQTSWPSSPPRLNDWTASVVGRKSASACIGRYSNTDFGLPMRSSIASCQFKTTPVAATYQQRPFVGRCCSCMPNSKSDLYRDEFSRPNLHNIFNVDTKHPENGWWTRSFCYFVYLWRRTIPGDFPDITDDVLCTSSSLDILLIEACQENDFTKKTHQHLKDRVLNGTASYAESAGLDGLRNAIRGLQHMKVLRRYVAANVSMLQLSPSYKDEISIKKFLRDVGMHLGVPLAQ</sequence>
<dbReference type="HOGENOM" id="CLU_1116655_0_0_1"/>
<dbReference type="EMBL" id="AMQN01023390">
    <property type="status" value="NOT_ANNOTATED_CDS"/>
    <property type="molecule type" value="Genomic_DNA"/>
</dbReference>
<evidence type="ECO:0000313" key="4">
    <source>
        <dbReference type="Proteomes" id="UP000014760"/>
    </source>
</evidence>
<dbReference type="AlphaFoldDB" id="R7UHG4"/>
<accession>R7UHG4</accession>
<feature type="region of interest" description="Disordered" evidence="1">
    <location>
        <begin position="1"/>
        <end position="26"/>
    </location>
</feature>
<evidence type="ECO:0000256" key="1">
    <source>
        <dbReference type="SAM" id="MobiDB-lite"/>
    </source>
</evidence>
<dbReference type="EMBL" id="KB301438">
    <property type="protein sequence ID" value="ELU05523.1"/>
    <property type="molecule type" value="Genomic_DNA"/>
</dbReference>
<reference evidence="2 4" key="2">
    <citation type="journal article" date="2013" name="Nature">
        <title>Insights into bilaterian evolution from three spiralian genomes.</title>
        <authorList>
            <person name="Simakov O."/>
            <person name="Marletaz F."/>
            <person name="Cho S.J."/>
            <person name="Edsinger-Gonzales E."/>
            <person name="Havlak P."/>
            <person name="Hellsten U."/>
            <person name="Kuo D.H."/>
            <person name="Larsson T."/>
            <person name="Lv J."/>
            <person name="Arendt D."/>
            <person name="Savage R."/>
            <person name="Osoegawa K."/>
            <person name="de Jong P."/>
            <person name="Grimwood J."/>
            <person name="Chapman J.A."/>
            <person name="Shapiro H."/>
            <person name="Aerts A."/>
            <person name="Otillar R.P."/>
            <person name="Terry A.Y."/>
            <person name="Boore J.L."/>
            <person name="Grigoriev I.V."/>
            <person name="Lindberg D.R."/>
            <person name="Seaver E.C."/>
            <person name="Weisblat D.A."/>
            <person name="Putnam N.H."/>
            <person name="Rokhsar D.S."/>
        </authorList>
    </citation>
    <scope>NUCLEOTIDE SEQUENCE</scope>
    <source>
        <strain evidence="2 4">I ESC-2004</strain>
    </source>
</reference>
<organism evidence="2">
    <name type="scientific">Capitella teleta</name>
    <name type="common">Polychaete worm</name>
    <dbReference type="NCBI Taxonomy" id="283909"/>
    <lineage>
        <taxon>Eukaryota</taxon>
        <taxon>Metazoa</taxon>
        <taxon>Spiralia</taxon>
        <taxon>Lophotrochozoa</taxon>
        <taxon>Annelida</taxon>
        <taxon>Polychaeta</taxon>
        <taxon>Sedentaria</taxon>
        <taxon>Scolecida</taxon>
        <taxon>Capitellidae</taxon>
        <taxon>Capitella</taxon>
    </lineage>
</organism>
<dbReference type="EMBL" id="AMQN01023391">
    <property type="status" value="NOT_ANNOTATED_CDS"/>
    <property type="molecule type" value="Genomic_DNA"/>
</dbReference>
<evidence type="ECO:0000313" key="3">
    <source>
        <dbReference type="EnsemblMetazoa" id="CapteP202850"/>
    </source>
</evidence>